<dbReference type="GO" id="GO:0003677">
    <property type="term" value="F:DNA binding"/>
    <property type="evidence" value="ECO:0007669"/>
    <property type="project" value="UniProtKB-KW"/>
</dbReference>
<dbReference type="RefSeq" id="WP_212506862.1">
    <property type="nucleotide sequence ID" value="NZ_CP060696.1"/>
</dbReference>
<dbReference type="EMBL" id="CP060696">
    <property type="protein sequence ID" value="QNO17799.1"/>
    <property type="molecule type" value="Genomic_DNA"/>
</dbReference>
<feature type="domain" description="HTH luxR-type" evidence="4">
    <location>
        <begin position="182"/>
        <end position="247"/>
    </location>
</feature>
<keyword evidence="3" id="KW-0804">Transcription</keyword>
<name>A0A7G9WGI7_9FIRM</name>
<dbReference type="SUPFAM" id="SSF46894">
    <property type="entry name" value="C-terminal effector domain of the bipartite response regulators"/>
    <property type="match status" value="1"/>
</dbReference>
<dbReference type="InterPro" id="IPR029016">
    <property type="entry name" value="GAF-like_dom_sf"/>
</dbReference>
<keyword evidence="2" id="KW-0238">DNA-binding</keyword>
<accession>A0A7G9WGI7</accession>
<dbReference type="SMART" id="SM00421">
    <property type="entry name" value="HTH_LUXR"/>
    <property type="match status" value="1"/>
</dbReference>
<dbReference type="Pfam" id="PF00196">
    <property type="entry name" value="GerE"/>
    <property type="match status" value="1"/>
</dbReference>
<keyword evidence="6" id="KW-1185">Reference proteome</keyword>
<dbReference type="InterPro" id="IPR000792">
    <property type="entry name" value="Tscrpt_reg_LuxR_C"/>
</dbReference>
<dbReference type="InterPro" id="IPR016032">
    <property type="entry name" value="Sig_transdc_resp-reg_C-effctor"/>
</dbReference>
<dbReference type="PROSITE" id="PS50043">
    <property type="entry name" value="HTH_LUXR_2"/>
    <property type="match status" value="1"/>
</dbReference>
<dbReference type="AlphaFoldDB" id="A0A7G9WGI7"/>
<dbReference type="PRINTS" id="PR00038">
    <property type="entry name" value="HTHLUXR"/>
</dbReference>
<protein>
    <submittedName>
        <fullName evidence="5">Helix-turn-helix transcriptional regulator</fullName>
    </submittedName>
</protein>
<sequence>MKQLETNDWLVLNNIIYKIYTTEDFDAMRKMLLEQLKMVLNFDSADFFLANRDGSPGLVKPVTYNCDGVYPQTYDALDYSRGIMYGGKSLVYRETDIISDEKRVETEYYKKVYSPNNWHYSLQMILAREKEFLGVITFYRTIGKDNFHYDDIFLLDMLKDHLAYRLYQERQHAGSRKLTVAKAAVQYELTKREETILGMLMMGMDNTAICSKLVISVNTLKKHVLNIYRKLGIRNRIQMFKMIQEQE</sequence>
<organism evidence="5 6">
    <name type="scientific">Caproicibacterium amylolyticum</name>
    <dbReference type="NCBI Taxonomy" id="2766537"/>
    <lineage>
        <taxon>Bacteria</taxon>
        <taxon>Bacillati</taxon>
        <taxon>Bacillota</taxon>
        <taxon>Clostridia</taxon>
        <taxon>Eubacteriales</taxon>
        <taxon>Oscillospiraceae</taxon>
        <taxon>Caproicibacterium</taxon>
    </lineage>
</organism>
<evidence type="ECO:0000259" key="4">
    <source>
        <dbReference type="PROSITE" id="PS50043"/>
    </source>
</evidence>
<gene>
    <name evidence="5" type="ORF">H6X83_12880</name>
</gene>
<dbReference type="PANTHER" id="PTHR44688">
    <property type="entry name" value="DNA-BINDING TRANSCRIPTIONAL ACTIVATOR DEVR_DOSR"/>
    <property type="match status" value="1"/>
</dbReference>
<keyword evidence="1" id="KW-0805">Transcription regulation</keyword>
<evidence type="ECO:0000313" key="6">
    <source>
        <dbReference type="Proteomes" id="UP000516046"/>
    </source>
</evidence>
<dbReference type="GO" id="GO:0006355">
    <property type="term" value="P:regulation of DNA-templated transcription"/>
    <property type="evidence" value="ECO:0007669"/>
    <property type="project" value="InterPro"/>
</dbReference>
<dbReference type="PANTHER" id="PTHR44688:SF16">
    <property type="entry name" value="DNA-BINDING TRANSCRIPTIONAL ACTIVATOR DEVR_DOSR"/>
    <property type="match status" value="1"/>
</dbReference>
<dbReference type="KEGG" id="caml:H6X83_12880"/>
<proteinExistence type="predicted"/>
<dbReference type="CDD" id="cd06170">
    <property type="entry name" value="LuxR_C_like"/>
    <property type="match status" value="1"/>
</dbReference>
<dbReference type="Proteomes" id="UP000516046">
    <property type="component" value="Chromosome"/>
</dbReference>
<dbReference type="Gene3D" id="3.30.450.40">
    <property type="match status" value="1"/>
</dbReference>
<dbReference type="Gene3D" id="1.10.10.10">
    <property type="entry name" value="Winged helix-like DNA-binding domain superfamily/Winged helix DNA-binding domain"/>
    <property type="match status" value="1"/>
</dbReference>
<dbReference type="InterPro" id="IPR036388">
    <property type="entry name" value="WH-like_DNA-bd_sf"/>
</dbReference>
<evidence type="ECO:0000256" key="1">
    <source>
        <dbReference type="ARBA" id="ARBA00023015"/>
    </source>
</evidence>
<dbReference type="SUPFAM" id="SSF55781">
    <property type="entry name" value="GAF domain-like"/>
    <property type="match status" value="1"/>
</dbReference>
<evidence type="ECO:0000256" key="3">
    <source>
        <dbReference type="ARBA" id="ARBA00023163"/>
    </source>
</evidence>
<evidence type="ECO:0000256" key="2">
    <source>
        <dbReference type="ARBA" id="ARBA00023125"/>
    </source>
</evidence>
<evidence type="ECO:0000313" key="5">
    <source>
        <dbReference type="EMBL" id="QNO17799.1"/>
    </source>
</evidence>
<reference evidence="5 6" key="1">
    <citation type="submission" date="2020-08" db="EMBL/GenBank/DDBJ databases">
        <authorList>
            <person name="Ren C."/>
            <person name="Gu Y."/>
            <person name="Xu Y."/>
        </authorList>
    </citation>
    <scope>NUCLEOTIDE SEQUENCE [LARGE SCALE GENOMIC DNA]</scope>
    <source>
        <strain evidence="5 6">LBM18003</strain>
    </source>
</reference>